<accession>A0A167ZSE5</accession>
<dbReference type="AlphaFoldDB" id="A0A167ZSE5"/>
<protein>
    <submittedName>
        <fullName evidence="1">Uncharacterized protein</fullName>
    </submittedName>
</protein>
<dbReference type="SUPFAM" id="SSF69118">
    <property type="entry name" value="AhpD-like"/>
    <property type="match status" value="1"/>
</dbReference>
<dbReference type="PANTHER" id="PTHR28180">
    <property type="entry name" value="CONSERVED MITOCHONDRIAL PROTEIN-RELATED"/>
    <property type="match status" value="1"/>
</dbReference>
<dbReference type="InterPro" id="IPR052999">
    <property type="entry name" value="PTS1_Protein"/>
</dbReference>
<proteinExistence type="predicted"/>
<organism evidence="1 2">
    <name type="scientific">Ascosphaera apis ARSEF 7405</name>
    <dbReference type="NCBI Taxonomy" id="392613"/>
    <lineage>
        <taxon>Eukaryota</taxon>
        <taxon>Fungi</taxon>
        <taxon>Dikarya</taxon>
        <taxon>Ascomycota</taxon>
        <taxon>Pezizomycotina</taxon>
        <taxon>Eurotiomycetes</taxon>
        <taxon>Eurotiomycetidae</taxon>
        <taxon>Onygenales</taxon>
        <taxon>Ascosphaeraceae</taxon>
        <taxon>Ascosphaera</taxon>
    </lineage>
</organism>
<dbReference type="VEuPathDB" id="FungiDB:AAP_02503"/>
<gene>
    <name evidence="1" type="ORF">AAP_02503</name>
</gene>
<dbReference type="OrthoDB" id="4203495at2759"/>
<sequence length="290" mass="31609">MSKLSPAVKALINAQHARPHAMPVPANIASVYQQIKSEAQKRQLTPASWLALSTAATVTMNSPASLRVLYQVATHETDTPIEHATATAEFMRETGLKCMSIIGIPRVINCLNEFRNQLPETVGARLVTKPTREYHPDNVEGIKARGLDLWNSIYRPFEKKLIDKLARSHPDMPVIILQNNYAALLSNPEETSSTDVKGRRVGRLATSMMAIACLRAQTGCAPQVLSHIFGIRKALEDGTWAQDAESQAGASWLASDEGNLWILQSVDSIVEAIGQGHGTSFAPPGPRSKL</sequence>
<evidence type="ECO:0000313" key="2">
    <source>
        <dbReference type="Proteomes" id="UP000242877"/>
    </source>
</evidence>
<dbReference type="PANTHER" id="PTHR28180:SF2">
    <property type="entry name" value="PEROXISOMAL PROTEIN 2"/>
    <property type="match status" value="1"/>
</dbReference>
<reference evidence="1 2" key="1">
    <citation type="journal article" date="2016" name="Genome Biol. Evol.">
        <title>Divergent and convergent evolution of fungal pathogenicity.</title>
        <authorList>
            <person name="Shang Y."/>
            <person name="Xiao G."/>
            <person name="Zheng P."/>
            <person name="Cen K."/>
            <person name="Zhan S."/>
            <person name="Wang C."/>
        </authorList>
    </citation>
    <scope>NUCLEOTIDE SEQUENCE [LARGE SCALE GENOMIC DNA]</scope>
    <source>
        <strain evidence="1 2">ARSEF 7405</strain>
    </source>
</reference>
<dbReference type="Gene3D" id="1.20.1290.10">
    <property type="entry name" value="AhpD-like"/>
    <property type="match status" value="1"/>
</dbReference>
<dbReference type="InterPro" id="IPR029032">
    <property type="entry name" value="AhpD-like"/>
</dbReference>
<dbReference type="EMBL" id="AZGZ01000009">
    <property type="protein sequence ID" value="KZZ93037.1"/>
    <property type="molecule type" value="Genomic_DNA"/>
</dbReference>
<name>A0A167ZSE5_9EURO</name>
<keyword evidence="2" id="KW-1185">Reference proteome</keyword>
<comment type="caution">
    <text evidence="1">The sequence shown here is derived from an EMBL/GenBank/DDBJ whole genome shotgun (WGS) entry which is preliminary data.</text>
</comment>
<dbReference type="Proteomes" id="UP000242877">
    <property type="component" value="Unassembled WGS sequence"/>
</dbReference>
<evidence type="ECO:0000313" key="1">
    <source>
        <dbReference type="EMBL" id="KZZ93037.1"/>
    </source>
</evidence>